<dbReference type="OrthoDB" id="946948at2"/>
<dbReference type="AlphaFoldDB" id="A0A1X7K9X3"/>
<keyword evidence="2" id="KW-1185">Reference proteome</keyword>
<organism evidence="1 2">
    <name type="scientific">Marivirga sericea</name>
    <dbReference type="NCBI Taxonomy" id="1028"/>
    <lineage>
        <taxon>Bacteria</taxon>
        <taxon>Pseudomonadati</taxon>
        <taxon>Bacteroidota</taxon>
        <taxon>Cytophagia</taxon>
        <taxon>Cytophagales</taxon>
        <taxon>Marivirgaceae</taxon>
        <taxon>Marivirga</taxon>
    </lineage>
</organism>
<proteinExistence type="predicted"/>
<reference evidence="2" key="1">
    <citation type="submission" date="2017-04" db="EMBL/GenBank/DDBJ databases">
        <authorList>
            <person name="Varghese N."/>
            <person name="Submissions S."/>
        </authorList>
    </citation>
    <scope>NUCLEOTIDE SEQUENCE [LARGE SCALE GENOMIC DNA]</scope>
    <source>
        <strain evidence="2">DSM 4125</strain>
    </source>
</reference>
<gene>
    <name evidence="1" type="ORF">SAMN05661096_02477</name>
</gene>
<evidence type="ECO:0000313" key="2">
    <source>
        <dbReference type="Proteomes" id="UP000193804"/>
    </source>
</evidence>
<dbReference type="RefSeq" id="WP_085517624.1">
    <property type="nucleotide sequence ID" value="NZ_FXAW01000005.1"/>
</dbReference>
<dbReference type="Proteomes" id="UP000193804">
    <property type="component" value="Unassembled WGS sequence"/>
</dbReference>
<protein>
    <submittedName>
        <fullName evidence="1">Uncharacterized protein</fullName>
    </submittedName>
</protein>
<accession>A0A1X7K9X3</accession>
<dbReference type="EMBL" id="FXAW01000005">
    <property type="protein sequence ID" value="SMG37767.1"/>
    <property type="molecule type" value="Genomic_DNA"/>
</dbReference>
<evidence type="ECO:0000313" key="1">
    <source>
        <dbReference type="EMBL" id="SMG37767.1"/>
    </source>
</evidence>
<sequence length="168" mass="19228">MKTYPDILKVVKQYVPMGLMVLVILFGLSFKSNAQSTSLGNDIDKINNAMVVQVAGHDFDILIPKVSKEEFASIKDAKFNQMVYVVNETAGYYFYMGTNWEKQNVKQVFELINMNMAIQQPNAESLILIADGSNSQTLLDYNDHVQHIYQDFVFDQRDNTMAINLERK</sequence>
<name>A0A1X7K9X3_9BACT</name>